<evidence type="ECO:0000313" key="6">
    <source>
        <dbReference type="EMBL" id="MBG0563130.1"/>
    </source>
</evidence>
<dbReference type="InterPro" id="IPR002509">
    <property type="entry name" value="NODB_dom"/>
</dbReference>
<feature type="compositionally biased region" description="Low complexity" evidence="3">
    <location>
        <begin position="60"/>
        <end position="73"/>
    </location>
</feature>
<evidence type="ECO:0000313" key="7">
    <source>
        <dbReference type="Proteomes" id="UP000598146"/>
    </source>
</evidence>
<protein>
    <submittedName>
        <fullName evidence="6">Polysaccharide deacetylase family protein</fullName>
    </submittedName>
</protein>
<name>A0A931FY25_9ACTN</name>
<dbReference type="GO" id="GO:0046872">
    <property type="term" value="F:metal ion binding"/>
    <property type="evidence" value="ECO:0007669"/>
    <property type="project" value="UniProtKB-KW"/>
</dbReference>
<accession>A0A931FY25</accession>
<feature type="chain" id="PRO_5037626248" evidence="4">
    <location>
        <begin position="28"/>
        <end position="287"/>
    </location>
</feature>
<feature type="signal peptide" evidence="4">
    <location>
        <begin position="1"/>
        <end position="27"/>
    </location>
</feature>
<organism evidence="6 7">
    <name type="scientific">Actinoplanes aureus</name>
    <dbReference type="NCBI Taxonomy" id="2792083"/>
    <lineage>
        <taxon>Bacteria</taxon>
        <taxon>Bacillati</taxon>
        <taxon>Actinomycetota</taxon>
        <taxon>Actinomycetes</taxon>
        <taxon>Micromonosporales</taxon>
        <taxon>Micromonosporaceae</taxon>
        <taxon>Actinoplanes</taxon>
    </lineage>
</organism>
<dbReference type="PANTHER" id="PTHR10587:SF133">
    <property type="entry name" value="CHITIN DEACETYLASE 1-RELATED"/>
    <property type="match status" value="1"/>
</dbReference>
<feature type="compositionally biased region" description="Pro residues" evidence="3">
    <location>
        <begin position="40"/>
        <end position="59"/>
    </location>
</feature>
<dbReference type="PANTHER" id="PTHR10587">
    <property type="entry name" value="GLYCOSYL TRANSFERASE-RELATED"/>
    <property type="match status" value="1"/>
</dbReference>
<evidence type="ECO:0000256" key="2">
    <source>
        <dbReference type="ARBA" id="ARBA00022801"/>
    </source>
</evidence>
<dbReference type="AlphaFoldDB" id="A0A931FY25"/>
<dbReference type="CDD" id="cd10917">
    <property type="entry name" value="CE4_NodB_like_6s_7s"/>
    <property type="match status" value="1"/>
</dbReference>
<evidence type="ECO:0000259" key="5">
    <source>
        <dbReference type="PROSITE" id="PS51677"/>
    </source>
</evidence>
<dbReference type="GO" id="GO:0016020">
    <property type="term" value="C:membrane"/>
    <property type="evidence" value="ECO:0007669"/>
    <property type="project" value="TreeGrafter"/>
</dbReference>
<proteinExistence type="predicted"/>
<evidence type="ECO:0000256" key="3">
    <source>
        <dbReference type="SAM" id="MobiDB-lite"/>
    </source>
</evidence>
<feature type="region of interest" description="Disordered" evidence="3">
    <location>
        <begin position="33"/>
        <end position="75"/>
    </location>
</feature>
<dbReference type="InterPro" id="IPR011330">
    <property type="entry name" value="Glyco_hydro/deAcase_b/a-brl"/>
</dbReference>
<gene>
    <name evidence="6" type="ORF">I4J89_16905</name>
</gene>
<keyword evidence="1" id="KW-0479">Metal-binding</keyword>
<dbReference type="GO" id="GO:0016810">
    <property type="term" value="F:hydrolase activity, acting on carbon-nitrogen (but not peptide) bonds"/>
    <property type="evidence" value="ECO:0007669"/>
    <property type="project" value="InterPro"/>
</dbReference>
<dbReference type="GO" id="GO:0005975">
    <property type="term" value="P:carbohydrate metabolic process"/>
    <property type="evidence" value="ECO:0007669"/>
    <property type="project" value="InterPro"/>
</dbReference>
<dbReference type="SUPFAM" id="SSF88713">
    <property type="entry name" value="Glycoside hydrolase/deacetylase"/>
    <property type="match status" value="1"/>
</dbReference>
<evidence type="ECO:0000256" key="1">
    <source>
        <dbReference type="ARBA" id="ARBA00022723"/>
    </source>
</evidence>
<dbReference type="Pfam" id="PF01522">
    <property type="entry name" value="Polysacc_deac_1"/>
    <property type="match status" value="1"/>
</dbReference>
<keyword evidence="2" id="KW-0378">Hydrolase</keyword>
<dbReference type="PROSITE" id="PS51677">
    <property type="entry name" value="NODB"/>
    <property type="match status" value="1"/>
</dbReference>
<reference evidence="6" key="1">
    <citation type="submission" date="2020-11" db="EMBL/GenBank/DDBJ databases">
        <title>Isolation and identification of active actinomycetes.</title>
        <authorList>
            <person name="Sun X."/>
        </authorList>
    </citation>
    <scope>NUCLEOTIDE SEQUENCE</scope>
    <source>
        <strain evidence="6">NEAU-A11</strain>
    </source>
</reference>
<dbReference type="Proteomes" id="UP000598146">
    <property type="component" value="Unassembled WGS sequence"/>
</dbReference>
<sequence length="287" mass="31131">MRLSHTRKALTISALLIMTGLLGQAAAAQTASALGTEPSAPAPVTTPPPSAPTTTPPSSAPATKTPPAKPTSKPIEKAIVQKRKIRTGPAGSHLTTGTDGVALTFDDGPDPDYTPVLLRMLAKEKIKATFCVVGTQARRHPDLVRAIAKAGHTLCNHTWNHDLKLGKKPVAKIKSDLERTNAAIRAAVPDAKIPYFRAPGGHFNQPVVVTAKKMGMTSIYWKVDPRDWEHPKGESPGQHRKKIIKIVQRHTRPGSIVLSHDYAQPDTIAAYRTLLPWLRQRFRLVAL</sequence>
<comment type="caution">
    <text evidence="6">The sequence shown here is derived from an EMBL/GenBank/DDBJ whole genome shotgun (WGS) entry which is preliminary data.</text>
</comment>
<feature type="domain" description="NodB homology" evidence="5">
    <location>
        <begin position="99"/>
        <end position="287"/>
    </location>
</feature>
<dbReference type="Gene3D" id="3.20.20.370">
    <property type="entry name" value="Glycoside hydrolase/deacetylase"/>
    <property type="match status" value="1"/>
</dbReference>
<keyword evidence="4" id="KW-0732">Signal</keyword>
<dbReference type="EMBL" id="JADQTO010000007">
    <property type="protein sequence ID" value="MBG0563130.1"/>
    <property type="molecule type" value="Genomic_DNA"/>
</dbReference>
<evidence type="ECO:0000256" key="4">
    <source>
        <dbReference type="SAM" id="SignalP"/>
    </source>
</evidence>
<keyword evidence="7" id="KW-1185">Reference proteome</keyword>
<dbReference type="InterPro" id="IPR050248">
    <property type="entry name" value="Polysacc_deacetylase_ArnD"/>
</dbReference>